<dbReference type="EMBL" id="LAVV01006548">
    <property type="protein sequence ID" value="KNZ59398.1"/>
    <property type="molecule type" value="Genomic_DNA"/>
</dbReference>
<feature type="transmembrane region" description="Helical" evidence="1">
    <location>
        <begin position="209"/>
        <end position="231"/>
    </location>
</feature>
<sequence length="463" mass="52457">MFEYSLLFSMNVKRIRDKKFCDFLTCVEWELNSDLGSTPEAEPGRCFQAYKDSTQACTPASQLCHSTLSLSQSTLSHSALFKLSSPNTLTISHILHKSNTSLSLVRICHKTTSIHLFFSHPIFIIDSTESILVILLSSCCNFPFFFYIFYYLLWSSVIANLLFVSNLFGQMRNTIKVINFFFLYLWMDVMSECLFFSSSDCENSPTLGSTIKVVIFLQESVINLILISFQLNFIGMQGIFRAYTTAYQGSHRHLDRLMSSSKILQNRQDSPSPSLTFPKLIPASSILSTCHHPYNTPFHPLVLFFKAPVRQKHPCYPGISSREKLKHTCFQAPLCFPIFGHKNPPKLKIKTLLYFSTNFFIICSIYLEDIPLLLDTDVGVAFDQSCKGGYFQGNEIMCLSNTYSETCQRPSEIEFTSMTEMCQSISQLIIVGCGVPFALQFQKNMAELLGGSVIIAKLGFLEN</sequence>
<evidence type="ECO:0000313" key="2">
    <source>
        <dbReference type="EMBL" id="KNZ59398.1"/>
    </source>
</evidence>
<evidence type="ECO:0000256" key="1">
    <source>
        <dbReference type="SAM" id="Phobius"/>
    </source>
</evidence>
<comment type="caution">
    <text evidence="2">The sequence shown here is derived from an EMBL/GenBank/DDBJ whole genome shotgun (WGS) entry which is preliminary data.</text>
</comment>
<keyword evidence="1" id="KW-0472">Membrane</keyword>
<dbReference type="AlphaFoldDB" id="A0A0L6VF84"/>
<dbReference type="VEuPathDB" id="FungiDB:VP01_173g1"/>
<gene>
    <name evidence="2" type="ORF">VP01_173g1</name>
</gene>
<name>A0A0L6VF84_9BASI</name>
<organism evidence="2 3">
    <name type="scientific">Puccinia sorghi</name>
    <dbReference type="NCBI Taxonomy" id="27349"/>
    <lineage>
        <taxon>Eukaryota</taxon>
        <taxon>Fungi</taxon>
        <taxon>Dikarya</taxon>
        <taxon>Basidiomycota</taxon>
        <taxon>Pucciniomycotina</taxon>
        <taxon>Pucciniomycetes</taxon>
        <taxon>Pucciniales</taxon>
        <taxon>Pucciniaceae</taxon>
        <taxon>Puccinia</taxon>
    </lineage>
</organism>
<evidence type="ECO:0000313" key="3">
    <source>
        <dbReference type="Proteomes" id="UP000037035"/>
    </source>
</evidence>
<feature type="transmembrane region" description="Helical" evidence="1">
    <location>
        <begin position="177"/>
        <end position="197"/>
    </location>
</feature>
<keyword evidence="3" id="KW-1185">Reference proteome</keyword>
<dbReference type="Proteomes" id="UP000037035">
    <property type="component" value="Unassembled WGS sequence"/>
</dbReference>
<reference evidence="2 3" key="1">
    <citation type="submission" date="2015-08" db="EMBL/GenBank/DDBJ databases">
        <title>Next Generation Sequencing and Analysis of the Genome of Puccinia sorghi L Schw, the Causal Agent of Maize Common Rust.</title>
        <authorList>
            <person name="Rochi L."/>
            <person name="Burguener G."/>
            <person name="Darino M."/>
            <person name="Turjanski A."/>
            <person name="Kreff E."/>
            <person name="Dieguez M.J."/>
            <person name="Sacco F."/>
        </authorList>
    </citation>
    <scope>NUCLEOTIDE SEQUENCE [LARGE SCALE GENOMIC DNA]</scope>
    <source>
        <strain evidence="2 3">RO10H11247</strain>
    </source>
</reference>
<proteinExistence type="predicted"/>
<keyword evidence="1" id="KW-1133">Transmembrane helix</keyword>
<feature type="transmembrane region" description="Helical" evidence="1">
    <location>
        <begin position="144"/>
        <end position="165"/>
    </location>
</feature>
<accession>A0A0L6VF84</accession>
<keyword evidence="1" id="KW-0812">Transmembrane</keyword>
<protein>
    <submittedName>
        <fullName evidence="2">Uncharacterized protein</fullName>
    </submittedName>
</protein>